<dbReference type="SMART" id="SM00701">
    <property type="entry name" value="PGRP"/>
    <property type="match status" value="1"/>
</dbReference>
<dbReference type="SUPFAM" id="SSF55846">
    <property type="entry name" value="N-acetylmuramoyl-L-alanine amidase-like"/>
    <property type="match status" value="1"/>
</dbReference>
<dbReference type="InterPro" id="IPR006619">
    <property type="entry name" value="PGRP_domain_met/bac"/>
</dbReference>
<name>A0A5B8G225_9RHOB</name>
<dbReference type="PANTHER" id="PTHR11022:SF74">
    <property type="entry name" value="PEPTIDOGLYCAN-RECOGNITION PROTEIN SA"/>
    <property type="match status" value="1"/>
</dbReference>
<dbReference type="CDD" id="cd06583">
    <property type="entry name" value="PGRP"/>
    <property type="match status" value="1"/>
</dbReference>
<dbReference type="InterPro" id="IPR036505">
    <property type="entry name" value="Amidase/PGRP_sf"/>
</dbReference>
<dbReference type="PANTHER" id="PTHR11022">
    <property type="entry name" value="PEPTIDOGLYCAN RECOGNITION PROTEIN"/>
    <property type="match status" value="1"/>
</dbReference>
<proteinExistence type="inferred from homology"/>
<dbReference type="GO" id="GO:0008745">
    <property type="term" value="F:N-acetylmuramoyl-L-alanine amidase activity"/>
    <property type="evidence" value="ECO:0007669"/>
    <property type="project" value="InterPro"/>
</dbReference>
<sequence length="160" mass="17859">MNDGAAITLPSGPTALWAIGHQHLRQPSRWTTGQSCTNFQTRPPERGRPIELAQDYNLADIDYHTLIAPDGTLYEGRSLEYMGAHVSGNNQNNIGIAFMGDYSEEGITDEQKDTFIEVKDALDQAYGELGRHTHGFFDDEKRNELMGAKPQIEPMGFVYP</sequence>
<gene>
    <name evidence="3" type="ORF">FDP22_19845</name>
</gene>
<dbReference type="Proteomes" id="UP000305888">
    <property type="component" value="Plasmid pD4M1A"/>
</dbReference>
<evidence type="ECO:0000313" key="3">
    <source>
        <dbReference type="EMBL" id="QDL94114.1"/>
    </source>
</evidence>
<dbReference type="GO" id="GO:0009253">
    <property type="term" value="P:peptidoglycan catabolic process"/>
    <property type="evidence" value="ECO:0007669"/>
    <property type="project" value="InterPro"/>
</dbReference>
<dbReference type="InterPro" id="IPR002502">
    <property type="entry name" value="Amidase_domain"/>
</dbReference>
<dbReference type="GO" id="GO:0008270">
    <property type="term" value="F:zinc ion binding"/>
    <property type="evidence" value="ECO:0007669"/>
    <property type="project" value="InterPro"/>
</dbReference>
<evidence type="ECO:0000313" key="4">
    <source>
        <dbReference type="Proteomes" id="UP000305888"/>
    </source>
</evidence>
<feature type="domain" description="Peptidoglycan recognition protein family" evidence="2">
    <location>
        <begin position="16"/>
        <end position="135"/>
    </location>
</feature>
<reference evidence="3 4" key="1">
    <citation type="submission" date="2019-06" db="EMBL/GenBank/DDBJ databases">
        <title>Genome sequence of Rhodobacteraceae bacterium D4M1.</title>
        <authorList>
            <person name="Cao J."/>
        </authorList>
    </citation>
    <scope>NUCLEOTIDE SEQUENCE [LARGE SCALE GENOMIC DNA]</scope>
    <source>
        <strain evidence="3 4">D4M1</strain>
        <plasmid evidence="4">pd4m1a</plasmid>
    </source>
</reference>
<dbReference type="AlphaFoldDB" id="A0A5B8G225"/>
<dbReference type="RefSeq" id="WP_138579658.1">
    <property type="nucleotide sequence ID" value="NZ_CP040819.1"/>
</dbReference>
<dbReference type="OrthoDB" id="8754850at2"/>
<keyword evidence="4" id="KW-1185">Reference proteome</keyword>
<dbReference type="Pfam" id="PF01510">
    <property type="entry name" value="Amidase_2"/>
    <property type="match status" value="1"/>
</dbReference>
<dbReference type="Gene3D" id="3.40.80.10">
    <property type="entry name" value="Peptidoglycan recognition protein-like"/>
    <property type="match status" value="1"/>
</dbReference>
<geneLocation type="plasmid" evidence="4">
    <name>pd4m1a</name>
</geneLocation>
<organism evidence="3 4">
    <name type="scientific">Paroceanicella profunda</name>
    <dbReference type="NCBI Taxonomy" id="2579971"/>
    <lineage>
        <taxon>Bacteria</taxon>
        <taxon>Pseudomonadati</taxon>
        <taxon>Pseudomonadota</taxon>
        <taxon>Alphaproteobacteria</taxon>
        <taxon>Rhodobacterales</taxon>
        <taxon>Paracoccaceae</taxon>
        <taxon>Paroceanicella</taxon>
    </lineage>
</organism>
<dbReference type="KEGG" id="ppru:FDP22_19845"/>
<evidence type="ECO:0000259" key="2">
    <source>
        <dbReference type="SMART" id="SM00701"/>
    </source>
</evidence>
<evidence type="ECO:0000256" key="1">
    <source>
        <dbReference type="ARBA" id="ARBA00007553"/>
    </source>
</evidence>
<keyword evidence="3" id="KW-0614">Plasmid</keyword>
<dbReference type="InterPro" id="IPR015510">
    <property type="entry name" value="PGRP"/>
</dbReference>
<dbReference type="EMBL" id="CP040819">
    <property type="protein sequence ID" value="QDL94114.1"/>
    <property type="molecule type" value="Genomic_DNA"/>
</dbReference>
<protein>
    <recommendedName>
        <fullName evidence="2">Peptidoglycan recognition protein family domain-containing protein</fullName>
    </recommendedName>
</protein>
<comment type="similarity">
    <text evidence="1">Belongs to the N-acetylmuramoyl-L-alanine amidase 2 family.</text>
</comment>
<accession>A0A5B8G225</accession>